<dbReference type="GO" id="GO:0019888">
    <property type="term" value="F:protein phosphatase regulator activity"/>
    <property type="evidence" value="ECO:0007669"/>
    <property type="project" value="TreeGrafter"/>
</dbReference>
<dbReference type="AlphaFoldDB" id="A0A8J2J4F0"/>
<dbReference type="Proteomes" id="UP000708208">
    <property type="component" value="Unassembled WGS sequence"/>
</dbReference>
<evidence type="ECO:0000256" key="13">
    <source>
        <dbReference type="SAM" id="MobiDB-lite"/>
    </source>
</evidence>
<feature type="region of interest" description="Disordered" evidence="13">
    <location>
        <begin position="41"/>
        <end position="67"/>
    </location>
</feature>
<comment type="function">
    <text evidence="1">Interacts with the host phosphatase PP1 catalytic subunit (PPP1CB) and recruits it to dephosphorylate EIF2S1/eIF2alpha and therefore restores the host translation that has been shut-down by the host. Also inhibits the EIF2S1/eIF2alpha-ATF4-DDIT3/CHOP pathway.</text>
</comment>
<evidence type="ECO:0000256" key="12">
    <source>
        <dbReference type="ARBA" id="ARBA00031298"/>
    </source>
</evidence>
<reference evidence="15" key="1">
    <citation type="submission" date="2021-06" db="EMBL/GenBank/DDBJ databases">
        <authorList>
            <person name="Hodson N. C."/>
            <person name="Mongue J. A."/>
            <person name="Jaron S. K."/>
        </authorList>
    </citation>
    <scope>NUCLEOTIDE SEQUENCE</scope>
</reference>
<keyword evidence="6" id="KW-0945">Host-virus interaction</keyword>
<evidence type="ECO:0000256" key="10">
    <source>
        <dbReference type="ARBA" id="ARBA00023258"/>
    </source>
</evidence>
<evidence type="ECO:0000313" key="15">
    <source>
        <dbReference type="EMBL" id="CAG7636348.1"/>
    </source>
</evidence>
<keyword evidence="11" id="KW-0899">Viral immunoevasion</keyword>
<dbReference type="GO" id="GO:0034976">
    <property type="term" value="P:response to endoplasmic reticulum stress"/>
    <property type="evidence" value="ECO:0007669"/>
    <property type="project" value="TreeGrafter"/>
</dbReference>
<dbReference type="GO" id="GO:0005783">
    <property type="term" value="C:endoplasmic reticulum"/>
    <property type="evidence" value="ECO:0007669"/>
    <property type="project" value="TreeGrafter"/>
</dbReference>
<accession>A0A8J2J4F0</accession>
<comment type="caution">
    <text evidence="15">The sequence shown here is derived from an EMBL/GenBank/DDBJ whole genome shotgun (WGS) entry which is preliminary data.</text>
</comment>
<evidence type="ECO:0000256" key="11">
    <source>
        <dbReference type="ARBA" id="ARBA00023280"/>
    </source>
</evidence>
<keyword evidence="7" id="KW-1090">Inhibition of host innate immune response by virus</keyword>
<keyword evidence="10" id="KW-0922">Interferon antiviral system evasion</keyword>
<dbReference type="InterPro" id="IPR051254">
    <property type="entry name" value="PPP1R15"/>
</dbReference>
<dbReference type="GO" id="GO:0000164">
    <property type="term" value="C:protein phosphatase type 1 complex"/>
    <property type="evidence" value="ECO:0007669"/>
    <property type="project" value="TreeGrafter"/>
</dbReference>
<feature type="domain" description="Protein phosphatase 1 regulatory subunit 15A/B C-terminal" evidence="14">
    <location>
        <begin position="116"/>
        <end position="181"/>
    </location>
</feature>
<dbReference type="InterPro" id="IPR019523">
    <property type="entry name" value="Prot_Pase1_reg-su15A/B_C"/>
</dbReference>
<evidence type="ECO:0000259" key="14">
    <source>
        <dbReference type="Pfam" id="PF10488"/>
    </source>
</evidence>
<dbReference type="EMBL" id="CAJVCH010001093">
    <property type="protein sequence ID" value="CAG7636348.1"/>
    <property type="molecule type" value="Genomic_DNA"/>
</dbReference>
<comment type="similarity">
    <text evidence="3">Belongs to the PPP1R15 family.</text>
</comment>
<sequence length="258" mass="29537">MSVKSACARSCIPDSLARHAEIISKAELDADLTEMVKPKWNRSRNCTNNNNSKRRPRSFRGRKKSGSEEIRVLNPTTTSQIPPNDESIMSILDFVDCVALERIPRIPTVADLPNGSHKTKKVHFNEDNLVEVIEFPDDEESEEMRKCYWEVFARDRSRFKDRIDRAESNLKLVLLSDHRQKSIHVPNNILSTRQLSVVGPTQLSTETESAFNLQGRLNESVHKTTHEESLISLTYAFVRLLYFLKLIAIFVVPEITES</sequence>
<comment type="similarity">
    <text evidence="2">Belongs to the asfivirus DP71L family.</text>
</comment>
<evidence type="ECO:0000256" key="8">
    <source>
        <dbReference type="ARBA" id="ARBA00022830"/>
    </source>
</evidence>
<evidence type="ECO:0000256" key="9">
    <source>
        <dbReference type="ARBA" id="ARBA00022921"/>
    </source>
</evidence>
<gene>
    <name evidence="15" type="ORF">AFUS01_LOCUS258</name>
</gene>
<dbReference type="PANTHER" id="PTHR16489:SF12">
    <property type="entry name" value="GH11727P"/>
    <property type="match status" value="1"/>
</dbReference>
<evidence type="ECO:0000256" key="4">
    <source>
        <dbReference type="ARBA" id="ARBA00011204"/>
    </source>
</evidence>
<name>A0A8J2J4F0_9HEXA</name>
<dbReference type="GO" id="GO:0051246">
    <property type="term" value="P:regulation of protein metabolic process"/>
    <property type="evidence" value="ECO:0007669"/>
    <property type="project" value="UniProtKB-ARBA"/>
</dbReference>
<feature type="compositionally biased region" description="Basic residues" evidence="13">
    <location>
        <begin position="52"/>
        <end position="64"/>
    </location>
</feature>
<evidence type="ECO:0000256" key="7">
    <source>
        <dbReference type="ARBA" id="ARBA00022632"/>
    </source>
</evidence>
<dbReference type="Pfam" id="PF10488">
    <property type="entry name" value="PP1c_bdg"/>
    <property type="match status" value="1"/>
</dbReference>
<keyword evidence="8" id="KW-1114">Inhibition of host interferon signaling pathway by virus</keyword>
<evidence type="ECO:0000256" key="1">
    <source>
        <dbReference type="ARBA" id="ARBA00003756"/>
    </source>
</evidence>
<evidence type="ECO:0000313" key="16">
    <source>
        <dbReference type="Proteomes" id="UP000708208"/>
    </source>
</evidence>
<dbReference type="GO" id="GO:0039502">
    <property type="term" value="P:symbiont-mediated suppression of host type I interferon-mediated signaling pathway"/>
    <property type="evidence" value="ECO:0007669"/>
    <property type="project" value="UniProtKB-KW"/>
</dbReference>
<dbReference type="OrthoDB" id="5976067at2759"/>
<comment type="subunit">
    <text evidence="4">Interacts (via C-terminus) with host PPP1CB.</text>
</comment>
<proteinExistence type="inferred from homology"/>
<evidence type="ECO:0000256" key="6">
    <source>
        <dbReference type="ARBA" id="ARBA00022581"/>
    </source>
</evidence>
<dbReference type="PANTHER" id="PTHR16489">
    <property type="entry name" value="GH11727P"/>
    <property type="match status" value="1"/>
</dbReference>
<organism evidence="15 16">
    <name type="scientific">Allacma fusca</name>
    <dbReference type="NCBI Taxonomy" id="39272"/>
    <lineage>
        <taxon>Eukaryota</taxon>
        <taxon>Metazoa</taxon>
        <taxon>Ecdysozoa</taxon>
        <taxon>Arthropoda</taxon>
        <taxon>Hexapoda</taxon>
        <taxon>Collembola</taxon>
        <taxon>Symphypleona</taxon>
        <taxon>Sminthuridae</taxon>
        <taxon>Allacma</taxon>
    </lineage>
</organism>
<evidence type="ECO:0000256" key="5">
    <source>
        <dbReference type="ARBA" id="ARBA00019072"/>
    </source>
</evidence>
<evidence type="ECO:0000256" key="2">
    <source>
        <dbReference type="ARBA" id="ARBA00007512"/>
    </source>
</evidence>
<protein>
    <recommendedName>
        <fullName evidence="5">Protein DP71L</fullName>
    </recommendedName>
    <alternativeName>
        <fullName evidence="12">MyD116 homolog</fullName>
    </alternativeName>
</protein>
<keyword evidence="9" id="KW-0426">Late protein</keyword>
<evidence type="ECO:0000256" key="3">
    <source>
        <dbReference type="ARBA" id="ARBA00010161"/>
    </source>
</evidence>
<keyword evidence="16" id="KW-1185">Reference proteome</keyword>